<dbReference type="GO" id="GO:0042450">
    <property type="term" value="P:L-arginine biosynthetic process via ornithine"/>
    <property type="evidence" value="ECO:0007669"/>
    <property type="project" value="UniProtKB-UniRule"/>
</dbReference>
<dbReference type="Pfam" id="PF00185">
    <property type="entry name" value="OTCace"/>
    <property type="match status" value="1"/>
</dbReference>
<feature type="binding site" evidence="7">
    <location>
        <begin position="57"/>
        <end position="60"/>
    </location>
    <ligand>
        <name>carbamoyl phosphate</name>
        <dbReference type="ChEBI" id="CHEBI:58228"/>
    </ligand>
</feature>
<feature type="binding site" evidence="7">
    <location>
        <position position="319"/>
    </location>
    <ligand>
        <name>carbamoyl phosphate</name>
        <dbReference type="ChEBI" id="CHEBI:58228"/>
    </ligand>
</feature>
<dbReference type="InterPro" id="IPR006132">
    <property type="entry name" value="Asp/Orn_carbamoyltranf_P-bd"/>
</dbReference>
<evidence type="ECO:0000256" key="5">
    <source>
        <dbReference type="ARBA" id="ARBA00022679"/>
    </source>
</evidence>
<dbReference type="InterPro" id="IPR006130">
    <property type="entry name" value="Asp/Orn_carbamoylTrfase"/>
</dbReference>
<dbReference type="NCBIfam" id="TIGR00658">
    <property type="entry name" value="orni_carb_tr"/>
    <property type="match status" value="1"/>
</dbReference>
<dbReference type="RefSeq" id="WP_048383689.1">
    <property type="nucleotide sequence ID" value="NZ_CP011494.1"/>
</dbReference>
<keyword evidence="11" id="KW-1185">Reference proteome</keyword>
<dbReference type="Gene3D" id="3.40.50.1370">
    <property type="entry name" value="Aspartate/ornithine carbamoyltransferase"/>
    <property type="match status" value="2"/>
</dbReference>
<dbReference type="SUPFAM" id="SSF53671">
    <property type="entry name" value="Aspartate/ornithine carbamoyltransferase"/>
    <property type="match status" value="1"/>
</dbReference>
<evidence type="ECO:0000256" key="1">
    <source>
        <dbReference type="ARBA" id="ARBA00004496"/>
    </source>
</evidence>
<evidence type="ECO:0000256" key="4">
    <source>
        <dbReference type="ARBA" id="ARBA00022490"/>
    </source>
</evidence>
<comment type="caution">
    <text evidence="7">Lacks conserved residue(s) required for the propagation of feature annotation.</text>
</comment>
<dbReference type="PRINTS" id="PR00100">
    <property type="entry name" value="AOTCASE"/>
</dbReference>
<evidence type="ECO:0000259" key="8">
    <source>
        <dbReference type="Pfam" id="PF00185"/>
    </source>
</evidence>
<accession>A0A0H4HWW0</accession>
<keyword evidence="4 7" id="KW-0963">Cytoplasm</keyword>
<feature type="domain" description="Aspartate/ornithine carbamoyltransferase Asp/Orn-binding" evidence="8">
    <location>
        <begin position="158"/>
        <end position="329"/>
    </location>
</feature>
<dbReference type="PANTHER" id="PTHR45753">
    <property type="entry name" value="ORNITHINE CARBAMOYLTRANSFERASE, MITOCHONDRIAL"/>
    <property type="match status" value="1"/>
</dbReference>
<proteinExistence type="inferred from homology"/>
<dbReference type="Pfam" id="PF02729">
    <property type="entry name" value="OTCace_N"/>
    <property type="match status" value="1"/>
</dbReference>
<dbReference type="InterPro" id="IPR024904">
    <property type="entry name" value="OTCase_ArgI"/>
</dbReference>
<name>A0A0H4HWW0_9GAMM</name>
<evidence type="ECO:0000259" key="9">
    <source>
        <dbReference type="Pfam" id="PF02729"/>
    </source>
</evidence>
<dbReference type="NCBIfam" id="NF001986">
    <property type="entry name" value="PRK00779.1"/>
    <property type="match status" value="1"/>
</dbReference>
<feature type="binding site" evidence="7">
    <location>
        <position position="232"/>
    </location>
    <ligand>
        <name>L-ornithine</name>
        <dbReference type="ChEBI" id="CHEBI:46911"/>
    </ligand>
</feature>
<comment type="similarity">
    <text evidence="2 7">Belongs to the aspartate/ornithine carbamoyltransferase superfamily. OTCase family.</text>
</comment>
<comment type="subcellular location">
    <subcellularLocation>
        <location evidence="1 7">Cytoplasm</location>
    </subcellularLocation>
</comment>
<dbReference type="EMBL" id="CP011494">
    <property type="protein sequence ID" value="AKO51169.1"/>
    <property type="molecule type" value="Genomic_DNA"/>
</dbReference>
<dbReference type="FunFam" id="3.40.50.1370:FF:000004">
    <property type="entry name" value="Ornithine carbamoyltransferase"/>
    <property type="match status" value="1"/>
</dbReference>
<dbReference type="Proteomes" id="UP000036406">
    <property type="component" value="Chromosome"/>
</dbReference>
<dbReference type="GO" id="GO:0005737">
    <property type="term" value="C:cytoplasm"/>
    <property type="evidence" value="ECO:0007669"/>
    <property type="project" value="UniProtKB-SubCell"/>
</dbReference>
<feature type="binding site" evidence="7">
    <location>
        <position position="168"/>
    </location>
    <ligand>
        <name>L-ornithine</name>
        <dbReference type="ChEBI" id="CHEBI:46911"/>
    </ligand>
</feature>
<evidence type="ECO:0000313" key="10">
    <source>
        <dbReference type="EMBL" id="AKO51169.1"/>
    </source>
</evidence>
<protein>
    <recommendedName>
        <fullName evidence="3 7">Ornithine carbamoyltransferase</fullName>
        <shortName evidence="7">OTCase</shortName>
        <ecNumber evidence="3 7">2.1.3.3</ecNumber>
    </recommendedName>
</protein>
<dbReference type="GO" id="GO:0019240">
    <property type="term" value="P:citrulline biosynthetic process"/>
    <property type="evidence" value="ECO:0007669"/>
    <property type="project" value="TreeGrafter"/>
</dbReference>
<feature type="domain" description="Aspartate/ornithine carbamoyltransferase carbamoyl-P binding" evidence="9">
    <location>
        <begin position="8"/>
        <end position="148"/>
    </location>
</feature>
<dbReference type="GO" id="GO:0016597">
    <property type="term" value="F:amino acid binding"/>
    <property type="evidence" value="ECO:0007669"/>
    <property type="project" value="InterPro"/>
</dbReference>
<comment type="catalytic activity">
    <reaction evidence="6 7">
        <text>carbamoyl phosphate + L-ornithine = L-citrulline + phosphate + H(+)</text>
        <dbReference type="Rhea" id="RHEA:19513"/>
        <dbReference type="ChEBI" id="CHEBI:15378"/>
        <dbReference type="ChEBI" id="CHEBI:43474"/>
        <dbReference type="ChEBI" id="CHEBI:46911"/>
        <dbReference type="ChEBI" id="CHEBI:57743"/>
        <dbReference type="ChEBI" id="CHEBI:58228"/>
        <dbReference type="EC" id="2.1.3.3"/>
    </reaction>
</comment>
<dbReference type="AlphaFoldDB" id="A0A0H4HWW0"/>
<feature type="binding site" evidence="7">
    <location>
        <begin position="135"/>
        <end position="138"/>
    </location>
    <ligand>
        <name>carbamoyl phosphate</name>
        <dbReference type="ChEBI" id="CHEBI:58228"/>
    </ligand>
</feature>
<dbReference type="PROSITE" id="PS00097">
    <property type="entry name" value="CARBAMOYLTRANSFERASE"/>
    <property type="match status" value="1"/>
</dbReference>
<dbReference type="EC" id="2.1.3.3" evidence="3 7"/>
<dbReference type="PANTHER" id="PTHR45753:SF2">
    <property type="entry name" value="ORNITHINE CARBAMOYLTRANSFERASE"/>
    <property type="match status" value="1"/>
</dbReference>
<feature type="binding site" evidence="7">
    <location>
        <begin position="236"/>
        <end position="237"/>
    </location>
    <ligand>
        <name>L-ornithine</name>
        <dbReference type="ChEBI" id="CHEBI:46911"/>
    </ligand>
</feature>
<dbReference type="PATRIC" id="fig|330734.3.peg.208"/>
<reference evidence="10 11" key="1">
    <citation type="submission" date="2015-05" db="EMBL/GenBank/DDBJ databases">
        <title>Complete genome of Marinobacter psychrophilus strain 20041T isolated from sea-ice of the Canadian Basin.</title>
        <authorList>
            <person name="Song L."/>
            <person name="Ren L."/>
            <person name="Yu Y."/>
            <person name="Wang X."/>
        </authorList>
    </citation>
    <scope>NUCLEOTIDE SEQUENCE [LARGE SCALE GENOMIC DNA]</scope>
    <source>
        <strain evidence="10 11">20041</strain>
    </source>
</reference>
<dbReference type="KEGG" id="mpq:ABA45_00965"/>
<evidence type="ECO:0000313" key="11">
    <source>
        <dbReference type="Proteomes" id="UP000036406"/>
    </source>
</evidence>
<sequence length="333" mass="36760">MAFNLKNRHFLTLRDFSPREISFLLKLSTDLKAAKYAGTEVPQLAGKEIALIFEKNSTRTRVGFEVAAYDQGARVTYLGPSGTHIGHKESVKDTARVLGRVYDAIEYRGFGQKIVEQLAEYAGVPVYNGLTDEFHPTQILADFLTMQEHVEKPLHRVAFAFLGDAANNMGDSLLIGGAKMGMDVRLCAPKVCWPQQSIQDEAQAIARGTGARITITEDVDTAVAGVDFVYTDVWVSMGEPKEKWGDRIKLLMPYQVNAAVMEKTGNPRARFMHCLPAFHNTDTIIGKEIQAEFGISAMEVTDEVFESPASIVFDQAENRMHTIKAVLVATLGA</sequence>
<dbReference type="NCBIfam" id="NF003286">
    <property type="entry name" value="PRK04284.1"/>
    <property type="match status" value="1"/>
</dbReference>
<evidence type="ECO:0000256" key="6">
    <source>
        <dbReference type="ARBA" id="ARBA00048772"/>
    </source>
</evidence>
<dbReference type="InterPro" id="IPR036901">
    <property type="entry name" value="Asp/Orn_carbamoylTrfase_sf"/>
</dbReference>
<keyword evidence="5 7" id="KW-0808">Transferase</keyword>
<dbReference type="STRING" id="330734.ABA45_00965"/>
<evidence type="ECO:0000256" key="3">
    <source>
        <dbReference type="ARBA" id="ARBA00013007"/>
    </source>
</evidence>
<feature type="binding site" evidence="7">
    <location>
        <position position="108"/>
    </location>
    <ligand>
        <name>carbamoyl phosphate</name>
        <dbReference type="ChEBI" id="CHEBI:58228"/>
    </ligand>
</feature>
<feature type="binding site" evidence="7">
    <location>
        <begin position="274"/>
        <end position="275"/>
    </location>
    <ligand>
        <name>carbamoyl phosphate</name>
        <dbReference type="ChEBI" id="CHEBI:58228"/>
    </ligand>
</feature>
<dbReference type="InterPro" id="IPR002292">
    <property type="entry name" value="Orn/put_carbamltrans"/>
</dbReference>
<dbReference type="InterPro" id="IPR006131">
    <property type="entry name" value="Asp_carbamoyltransf_Asp/Orn-bd"/>
</dbReference>
<evidence type="ECO:0000256" key="2">
    <source>
        <dbReference type="ARBA" id="ARBA00007805"/>
    </source>
</evidence>
<dbReference type="PRINTS" id="PR00102">
    <property type="entry name" value="OTCASE"/>
</dbReference>
<evidence type="ECO:0000256" key="7">
    <source>
        <dbReference type="HAMAP-Rule" id="MF_01109"/>
    </source>
</evidence>
<organism evidence="10 11">
    <name type="scientific">Marinobacter psychrophilus</name>
    <dbReference type="NCBI Taxonomy" id="330734"/>
    <lineage>
        <taxon>Bacteria</taxon>
        <taxon>Pseudomonadati</taxon>
        <taxon>Pseudomonadota</taxon>
        <taxon>Gammaproteobacteria</taxon>
        <taxon>Pseudomonadales</taxon>
        <taxon>Marinobacteraceae</taxon>
        <taxon>Marinobacter</taxon>
    </lineage>
</organism>
<dbReference type="GO" id="GO:0004585">
    <property type="term" value="F:ornithine carbamoyltransferase activity"/>
    <property type="evidence" value="ECO:0007669"/>
    <property type="project" value="UniProtKB-UniRule"/>
</dbReference>
<gene>
    <name evidence="10" type="ORF">ABA45_00965</name>
</gene>
<dbReference type="HAMAP" id="MF_01109">
    <property type="entry name" value="OTCase"/>
    <property type="match status" value="1"/>
</dbReference>